<dbReference type="PROSITE" id="PS00697">
    <property type="entry name" value="DNA_LIGASE_A1"/>
    <property type="match status" value="1"/>
</dbReference>
<dbReference type="InterPro" id="IPR012309">
    <property type="entry name" value="DNA_ligase_ATP-dep_C"/>
</dbReference>
<evidence type="ECO:0000259" key="16">
    <source>
        <dbReference type="Pfam" id="PF01068"/>
    </source>
</evidence>
<keyword evidence="9" id="KW-0460">Magnesium</keyword>
<dbReference type="InterPro" id="IPR012340">
    <property type="entry name" value="NA-bd_OB-fold"/>
</dbReference>
<dbReference type="PANTHER" id="PTHR45674:SF13">
    <property type="entry name" value="DNA LIGASE-RELATED"/>
    <property type="match status" value="1"/>
</dbReference>
<evidence type="ECO:0000256" key="8">
    <source>
        <dbReference type="ARBA" id="ARBA00022840"/>
    </source>
</evidence>
<evidence type="ECO:0000259" key="18">
    <source>
        <dbReference type="Pfam" id="PF04679"/>
    </source>
</evidence>
<feature type="domain" description="DNA ligase ATP-dependent N-terminal" evidence="17">
    <location>
        <begin position="2"/>
        <end position="161"/>
    </location>
</feature>
<evidence type="ECO:0000256" key="3">
    <source>
        <dbReference type="ARBA" id="ARBA00022618"/>
    </source>
</evidence>
<keyword evidence="4" id="KW-0235">DNA replication</keyword>
<organism evidence="19 20">
    <name type="scientific">Pelomonas baiyunensis</name>
    <dbReference type="NCBI Taxonomy" id="3299026"/>
    <lineage>
        <taxon>Bacteria</taxon>
        <taxon>Pseudomonadati</taxon>
        <taxon>Pseudomonadota</taxon>
        <taxon>Betaproteobacteria</taxon>
        <taxon>Burkholderiales</taxon>
        <taxon>Sphaerotilaceae</taxon>
        <taxon>Roseateles</taxon>
    </lineage>
</organism>
<dbReference type="InterPro" id="IPR012308">
    <property type="entry name" value="DNA_ligase_ATP-dep_N"/>
</dbReference>
<proteinExistence type="predicted"/>
<dbReference type="GO" id="GO:0003910">
    <property type="term" value="F:DNA ligase (ATP) activity"/>
    <property type="evidence" value="ECO:0007669"/>
    <property type="project" value="UniProtKB-EC"/>
</dbReference>
<evidence type="ECO:0000313" key="19">
    <source>
        <dbReference type="EMBL" id="MFG6468368.1"/>
    </source>
</evidence>
<keyword evidence="5" id="KW-0479">Metal-binding</keyword>
<feature type="signal peptide" evidence="15">
    <location>
        <begin position="1"/>
        <end position="19"/>
    </location>
</feature>
<accession>A0ABW7H2D3</accession>
<evidence type="ECO:0000256" key="13">
    <source>
        <dbReference type="ARBA" id="ARBA00034003"/>
    </source>
</evidence>
<dbReference type="RefSeq" id="WP_394386490.1">
    <property type="nucleotide sequence ID" value="NZ_JBIGIB010000005.1"/>
</dbReference>
<evidence type="ECO:0000256" key="10">
    <source>
        <dbReference type="ARBA" id="ARBA00023172"/>
    </source>
</evidence>
<evidence type="ECO:0000256" key="9">
    <source>
        <dbReference type="ARBA" id="ARBA00022842"/>
    </source>
</evidence>
<evidence type="ECO:0000256" key="5">
    <source>
        <dbReference type="ARBA" id="ARBA00022723"/>
    </source>
</evidence>
<evidence type="ECO:0000313" key="20">
    <source>
        <dbReference type="Proteomes" id="UP001606303"/>
    </source>
</evidence>
<feature type="domain" description="DNA ligase ATP-dependent C-terminal" evidence="18">
    <location>
        <begin position="454"/>
        <end position="528"/>
    </location>
</feature>
<evidence type="ECO:0000256" key="11">
    <source>
        <dbReference type="ARBA" id="ARBA00023204"/>
    </source>
</evidence>
<evidence type="ECO:0000256" key="12">
    <source>
        <dbReference type="ARBA" id="ARBA00023306"/>
    </source>
</evidence>
<dbReference type="SUPFAM" id="SSF50249">
    <property type="entry name" value="Nucleic acid-binding proteins"/>
    <property type="match status" value="1"/>
</dbReference>
<keyword evidence="6" id="KW-0547">Nucleotide-binding</keyword>
<dbReference type="CDD" id="cd07897">
    <property type="entry name" value="Adenylation_DNA_ligase_Bac1"/>
    <property type="match status" value="1"/>
</dbReference>
<reference evidence="19 20" key="1">
    <citation type="submission" date="2024-08" db="EMBL/GenBank/DDBJ databases">
        <authorList>
            <person name="Lu H."/>
        </authorList>
    </citation>
    <scope>NUCLEOTIDE SEQUENCE [LARGE SCALE GENOMIC DNA]</scope>
    <source>
        <strain evidence="19 20">BYS87W</strain>
    </source>
</reference>
<evidence type="ECO:0000256" key="14">
    <source>
        <dbReference type="SAM" id="MobiDB-lite"/>
    </source>
</evidence>
<dbReference type="NCBIfam" id="NF006701">
    <property type="entry name" value="PRK09247.1"/>
    <property type="match status" value="1"/>
</dbReference>
<dbReference type="Pfam" id="PF04675">
    <property type="entry name" value="DNA_ligase_A_N"/>
    <property type="match status" value="1"/>
</dbReference>
<dbReference type="InterPro" id="IPR016059">
    <property type="entry name" value="DNA_ligase_ATP-dep_CS"/>
</dbReference>
<dbReference type="NCBIfam" id="TIGR04120">
    <property type="entry name" value="DNA_lig_bact"/>
    <property type="match status" value="1"/>
</dbReference>
<dbReference type="EC" id="6.5.1.1" evidence="1"/>
<keyword evidence="2 19" id="KW-0436">Ligase</keyword>
<dbReference type="Pfam" id="PF01068">
    <property type="entry name" value="DNA_ligase_A_M"/>
    <property type="match status" value="1"/>
</dbReference>
<dbReference type="InterPro" id="IPR026333">
    <property type="entry name" value="ATP_dep_DNA_lig_pp_1105_fam"/>
</dbReference>
<dbReference type="Gene3D" id="2.40.50.140">
    <property type="entry name" value="Nucleic acid-binding proteins"/>
    <property type="match status" value="1"/>
</dbReference>
<dbReference type="InterPro" id="IPR050191">
    <property type="entry name" value="ATP-dep_DNA_ligase"/>
</dbReference>
<dbReference type="Gene3D" id="1.10.3260.10">
    <property type="entry name" value="DNA ligase, ATP-dependent, N-terminal domain"/>
    <property type="match status" value="1"/>
</dbReference>
<feature type="chain" id="PRO_5046677210" description="DNA ligase (ATP)" evidence="15">
    <location>
        <begin position="20"/>
        <end position="575"/>
    </location>
</feature>
<dbReference type="Pfam" id="PF04679">
    <property type="entry name" value="DNA_ligase_A_C"/>
    <property type="match status" value="1"/>
</dbReference>
<comment type="caution">
    <text evidence="19">The sequence shown here is derived from an EMBL/GenBank/DDBJ whole genome shotgun (WGS) entry which is preliminary data.</text>
</comment>
<keyword evidence="7" id="KW-0227">DNA damage</keyword>
<dbReference type="SUPFAM" id="SSF56091">
    <property type="entry name" value="DNA ligase/mRNA capping enzyme, catalytic domain"/>
    <property type="match status" value="1"/>
</dbReference>
<keyword evidence="10" id="KW-0233">DNA recombination</keyword>
<keyword evidence="3" id="KW-0132">Cell division</keyword>
<keyword evidence="8" id="KW-0067">ATP-binding</keyword>
<keyword evidence="20" id="KW-1185">Reference proteome</keyword>
<name>A0ABW7H2D3_9BURK</name>
<dbReference type="Proteomes" id="UP001606303">
    <property type="component" value="Unassembled WGS sequence"/>
</dbReference>
<evidence type="ECO:0000256" key="7">
    <source>
        <dbReference type="ARBA" id="ARBA00022763"/>
    </source>
</evidence>
<dbReference type="CDD" id="cd07972">
    <property type="entry name" value="OBF_DNA_ligase_Arch_LigB"/>
    <property type="match status" value="1"/>
</dbReference>
<feature type="domain" description="ATP-dependent DNA ligase family profile" evidence="16">
    <location>
        <begin position="225"/>
        <end position="400"/>
    </location>
</feature>
<keyword evidence="12" id="KW-0131">Cell cycle</keyword>
<evidence type="ECO:0000256" key="1">
    <source>
        <dbReference type="ARBA" id="ARBA00012727"/>
    </source>
</evidence>
<comment type="catalytic activity">
    <reaction evidence="13">
        <text>ATP + (deoxyribonucleotide)n-3'-hydroxyl + 5'-phospho-(deoxyribonucleotide)m = (deoxyribonucleotide)n+m + AMP + diphosphate.</text>
        <dbReference type="EC" id="6.5.1.1"/>
    </reaction>
</comment>
<dbReference type="Gene3D" id="3.30.470.30">
    <property type="entry name" value="DNA ligase/mRNA capping enzyme"/>
    <property type="match status" value="1"/>
</dbReference>
<dbReference type="PANTHER" id="PTHR45674">
    <property type="entry name" value="DNA LIGASE 1/3 FAMILY MEMBER"/>
    <property type="match status" value="1"/>
</dbReference>
<evidence type="ECO:0000256" key="6">
    <source>
        <dbReference type="ARBA" id="ARBA00022741"/>
    </source>
</evidence>
<evidence type="ECO:0000256" key="2">
    <source>
        <dbReference type="ARBA" id="ARBA00022598"/>
    </source>
</evidence>
<dbReference type="EMBL" id="JBIGIB010000005">
    <property type="protein sequence ID" value="MFG6468368.1"/>
    <property type="molecule type" value="Genomic_DNA"/>
</dbReference>
<dbReference type="InterPro" id="IPR036599">
    <property type="entry name" value="DNA_ligase_N_sf"/>
</dbReference>
<evidence type="ECO:0000259" key="17">
    <source>
        <dbReference type="Pfam" id="PF04675"/>
    </source>
</evidence>
<feature type="compositionally biased region" description="Basic and acidic residues" evidence="14">
    <location>
        <begin position="546"/>
        <end position="575"/>
    </location>
</feature>
<gene>
    <name evidence="19" type="ORF">ACG01O_17220</name>
</gene>
<protein>
    <recommendedName>
        <fullName evidence="1">DNA ligase (ATP)</fullName>
        <ecNumber evidence="1">6.5.1.1</ecNumber>
    </recommendedName>
</protein>
<keyword evidence="15" id="KW-0732">Signal</keyword>
<keyword evidence="11" id="KW-0234">DNA repair</keyword>
<dbReference type="InterPro" id="IPR012310">
    <property type="entry name" value="DNA_ligase_ATP-dep_cent"/>
</dbReference>
<evidence type="ECO:0000256" key="4">
    <source>
        <dbReference type="ARBA" id="ARBA00022705"/>
    </source>
</evidence>
<evidence type="ECO:0000256" key="15">
    <source>
        <dbReference type="SAM" id="SignalP"/>
    </source>
</evidence>
<sequence length="575" mass="63321">MKRFVALYLALDASTSTLAKVAALKHYLAQAPARDAAWAVYLLAGGTPRRAVPTRELRALACEAAGLPDWLFEAGYAATGDLAEAIAYVLPDPVDTWDLPLADWMEQRILPLRGLAPEARREAVLDAWRGLSADERFMFVKLVGGGFRVGVSKLLVQRALAAWSGADAAGIAQRMMGYTQIDTPPTAERFQALLADDTSGHRGGQPYPFFLAHPLAAEPATLGPRDGWLAEWKYDGIRAQVVKRQGQVWIWSRGEELVTERFPEVALEAGAWPDGTVVDGELLAWAHGDTAPAPFALLQKRIGRTRLTQAVLREAPVRLLAYDLLESDGIDRRAEPLETRRARLVPLGVAVSPLVEAADWAGLAAAREGARERRVEGLMLKHRASAYGIGRTGSAWWKWKVAPLSVDAVLIYAQAGHGRRANLYTDYSFAVWNRAPRDAAEAQAALDAPGTELTLVPFAKAYSGLTDAEIQRVDREIRRTTVEKFGPVRRVRPTMVFELGFEGIQASSRHKSGLAVRFPRMLRIRDDKPLHEADTLATLRALMETVPHDDEDRDKDSHNEGDEDRAPNGHNRGDH</sequence>
<feature type="region of interest" description="Disordered" evidence="14">
    <location>
        <begin position="544"/>
        <end position="575"/>
    </location>
</feature>